<sequence length="189" mass="22383">MNAFDEKVIRAYQTKSTIRVYQAFSSELADLAIINNSFKDNPFFKTTRMTWIKPSFLWMMYRSGWGMKDKNQQRILAIDITKDGFNWALNHSCSSQKPKDLLENDWKFLKQNIPVRIQWDPDRNIFLEPQKYRTIQIGLTGIAVEKYINDWVLNITDITEHVKTIYNLILNNKIEEAKILLPNEKIYSI</sequence>
<gene>
    <name evidence="1" type="ORF">EJ062_18030</name>
</gene>
<dbReference type="RefSeq" id="WP_000990908.1">
    <property type="nucleotide sequence ID" value="NZ_JBMBUV010000011.1"/>
</dbReference>
<comment type="caution">
    <text evidence="1">The sequence shown here is derived from an EMBL/GenBank/DDBJ whole genome shotgun (WGS) entry which is preliminary data.</text>
</comment>
<reference evidence="1 2" key="1">
    <citation type="submission" date="2018-12" db="EMBL/GenBank/DDBJ databases">
        <title>Draft Genome Sequences Human Pathogenic Acinetobacter baumannii Strains.</title>
        <authorList>
            <person name="Madhi M."/>
            <person name="Ronco T."/>
            <person name="Olsen R.H."/>
            <person name="Hassani A."/>
        </authorList>
    </citation>
    <scope>NUCLEOTIDE SEQUENCE [LARGE SCALE GENOMIC DNA]</scope>
    <source>
        <strain evidence="1 2">AB3</strain>
    </source>
</reference>
<protein>
    <submittedName>
        <fullName evidence="1">DUF4291 domain-containing protein</fullName>
    </submittedName>
</protein>
<dbReference type="InterPro" id="IPR025633">
    <property type="entry name" value="DUF4291"/>
</dbReference>
<evidence type="ECO:0000313" key="1">
    <source>
        <dbReference type="EMBL" id="RTQ69167.1"/>
    </source>
</evidence>
<evidence type="ECO:0000313" key="2">
    <source>
        <dbReference type="Proteomes" id="UP000268239"/>
    </source>
</evidence>
<accession>A0AAQ0WFN3</accession>
<organism evidence="1 2">
    <name type="scientific">Acinetobacter baumannii</name>
    <dbReference type="NCBI Taxonomy" id="470"/>
    <lineage>
        <taxon>Bacteria</taxon>
        <taxon>Pseudomonadati</taxon>
        <taxon>Pseudomonadota</taxon>
        <taxon>Gammaproteobacteria</taxon>
        <taxon>Moraxellales</taxon>
        <taxon>Moraxellaceae</taxon>
        <taxon>Acinetobacter</taxon>
        <taxon>Acinetobacter calcoaceticus/baumannii complex</taxon>
    </lineage>
</organism>
<dbReference type="Proteomes" id="UP000268239">
    <property type="component" value="Unassembled WGS sequence"/>
</dbReference>
<proteinExistence type="predicted"/>
<dbReference type="Pfam" id="PF14124">
    <property type="entry name" value="DUF4291"/>
    <property type="match status" value="1"/>
</dbReference>
<dbReference type="PANTHER" id="PTHR38567:SF1">
    <property type="entry name" value="DUF4291 DOMAIN-CONTAINING PROTEIN"/>
    <property type="match status" value="1"/>
</dbReference>
<dbReference type="AlphaFoldDB" id="A0AAQ0WFN3"/>
<name>A0AAQ0WFN3_ACIBA</name>
<dbReference type="EMBL" id="RXLU01000134">
    <property type="protein sequence ID" value="RTQ69167.1"/>
    <property type="molecule type" value="Genomic_DNA"/>
</dbReference>
<dbReference type="PANTHER" id="PTHR38567">
    <property type="entry name" value="DUF4291 DOMAIN-CONTAINING PROTEIN"/>
    <property type="match status" value="1"/>
</dbReference>